<proteinExistence type="predicted"/>
<dbReference type="InterPro" id="IPR004088">
    <property type="entry name" value="KH_dom_type_1"/>
</dbReference>
<dbReference type="InterPro" id="IPR004087">
    <property type="entry name" value="KH_dom"/>
</dbReference>
<name>A0A7S1A7X6_NOCSC</name>
<dbReference type="CDD" id="cd00105">
    <property type="entry name" value="KH-I"/>
    <property type="match status" value="1"/>
</dbReference>
<dbReference type="AlphaFoldDB" id="A0A7S1A7X6"/>
<dbReference type="PANTHER" id="PTHR10603">
    <property type="entry name" value="FRAGILE X MENTAL RETARDATION SYNDROME-RELATED PROTEIN"/>
    <property type="match status" value="1"/>
</dbReference>
<evidence type="ECO:0000256" key="2">
    <source>
        <dbReference type="SAM" id="MobiDB-lite"/>
    </source>
</evidence>
<organism evidence="4">
    <name type="scientific">Noctiluca scintillans</name>
    <name type="common">Sea sparkle</name>
    <name type="synonym">Red tide dinoflagellate</name>
    <dbReference type="NCBI Taxonomy" id="2966"/>
    <lineage>
        <taxon>Eukaryota</taxon>
        <taxon>Sar</taxon>
        <taxon>Alveolata</taxon>
        <taxon>Dinophyceae</taxon>
        <taxon>Noctilucales</taxon>
        <taxon>Noctilucaceae</taxon>
        <taxon>Noctiluca</taxon>
    </lineage>
</organism>
<dbReference type="PANTHER" id="PTHR10603:SF7">
    <property type="entry name" value="FRAGILE X MESSENGER RIBONUCLEOPROTEIN 1 HOMOLOG"/>
    <property type="match status" value="1"/>
</dbReference>
<reference evidence="4" key="1">
    <citation type="submission" date="2021-01" db="EMBL/GenBank/DDBJ databases">
        <authorList>
            <person name="Corre E."/>
            <person name="Pelletier E."/>
            <person name="Niang G."/>
            <person name="Scheremetjew M."/>
            <person name="Finn R."/>
            <person name="Kale V."/>
            <person name="Holt S."/>
            <person name="Cochrane G."/>
            <person name="Meng A."/>
            <person name="Brown T."/>
            <person name="Cohen L."/>
        </authorList>
    </citation>
    <scope>NUCLEOTIDE SEQUENCE</scope>
</reference>
<dbReference type="EMBL" id="HBFQ01026971">
    <property type="protein sequence ID" value="CAD8844704.1"/>
    <property type="molecule type" value="Transcribed_RNA"/>
</dbReference>
<dbReference type="PROSITE" id="PS50084">
    <property type="entry name" value="KH_TYPE_1"/>
    <property type="match status" value="2"/>
</dbReference>
<evidence type="ECO:0000313" key="4">
    <source>
        <dbReference type="EMBL" id="CAD8844704.1"/>
    </source>
</evidence>
<dbReference type="Gene3D" id="2.30.30.140">
    <property type="match status" value="1"/>
</dbReference>
<gene>
    <name evidence="4" type="ORF">NSCI0253_LOCUS19054</name>
</gene>
<dbReference type="GO" id="GO:0010494">
    <property type="term" value="C:cytoplasmic stress granule"/>
    <property type="evidence" value="ECO:0007669"/>
    <property type="project" value="TreeGrafter"/>
</dbReference>
<dbReference type="GO" id="GO:0003730">
    <property type="term" value="F:mRNA 3'-UTR binding"/>
    <property type="evidence" value="ECO:0007669"/>
    <property type="project" value="TreeGrafter"/>
</dbReference>
<sequence length="483" mass="54467">MGVAVEVRKNPKSTTWYMATILDVRGDLIRVSFEDAIWPCRDVPASSVRRCPAREVEDDFSPNVDDIVEVSVSASESNPCGWCLGRVKTIKNAFYFIGFVGGNQKGQDLIVERSALRLRNSELPIDAAKLQRRLVSPDAELRAWISTPDSQGCLNQVQRKARLLLALWCKEEHPKVLLIGDERAVSLAEKLLEIHFRYQVEMQRFHEQRLDFIERLSERQRWYNSQAREEFTVEQGLMGKIIGKKGEHIRPVRERHGVEITLVDDNRPDRSTTTIIVTGPSVEAVRKAREELEYVTVKVPIEASQIGWILGKNLQNITDIARKAELHYARFDAKNNAVELFGLRHQVDVAKLLIEVHLEYLPVYHDMDQEQDAIQQSFDELDGSKKGKKGKGNEWGKGKDWEKGNKDIDQEEDVRWQDKKGQGRGDSGKRAWGSKGRGTDEDPRGVGGKNGGPDKKGDSLEEAASRGPPGDGRGKRGGRKGGK</sequence>
<evidence type="ECO:0000259" key="3">
    <source>
        <dbReference type="SMART" id="SM00322"/>
    </source>
</evidence>
<dbReference type="InterPro" id="IPR040148">
    <property type="entry name" value="FMR1"/>
</dbReference>
<dbReference type="SUPFAM" id="SSF54791">
    <property type="entry name" value="Eukaryotic type KH-domain (KH-domain type I)"/>
    <property type="match status" value="2"/>
</dbReference>
<dbReference type="Gene3D" id="3.30.1370.10">
    <property type="entry name" value="K Homology domain, type 1"/>
    <property type="match status" value="1"/>
</dbReference>
<accession>A0A7S1A7X6</accession>
<feature type="domain" description="K Homology" evidence="3">
    <location>
        <begin position="225"/>
        <end position="297"/>
    </location>
</feature>
<dbReference type="GO" id="GO:0048513">
    <property type="term" value="P:animal organ development"/>
    <property type="evidence" value="ECO:0007669"/>
    <property type="project" value="TreeGrafter"/>
</dbReference>
<dbReference type="Pfam" id="PF00013">
    <property type="entry name" value="KH_1"/>
    <property type="match status" value="1"/>
</dbReference>
<dbReference type="GO" id="GO:0051028">
    <property type="term" value="P:mRNA transport"/>
    <property type="evidence" value="ECO:0007669"/>
    <property type="project" value="TreeGrafter"/>
</dbReference>
<keyword evidence="1" id="KW-0694">RNA-binding</keyword>
<dbReference type="GO" id="GO:0043488">
    <property type="term" value="P:regulation of mRNA stability"/>
    <property type="evidence" value="ECO:0007669"/>
    <property type="project" value="TreeGrafter"/>
</dbReference>
<dbReference type="SMART" id="SM00322">
    <property type="entry name" value="KH"/>
    <property type="match status" value="1"/>
</dbReference>
<dbReference type="GO" id="GO:0005634">
    <property type="term" value="C:nucleus"/>
    <property type="evidence" value="ECO:0007669"/>
    <property type="project" value="TreeGrafter"/>
</dbReference>
<feature type="region of interest" description="Disordered" evidence="2">
    <location>
        <begin position="379"/>
        <end position="483"/>
    </location>
</feature>
<dbReference type="GO" id="GO:0045727">
    <property type="term" value="P:positive regulation of translation"/>
    <property type="evidence" value="ECO:0007669"/>
    <property type="project" value="TreeGrafter"/>
</dbReference>
<feature type="compositionally biased region" description="Basic and acidic residues" evidence="2">
    <location>
        <begin position="391"/>
        <end position="429"/>
    </location>
</feature>
<dbReference type="InterPro" id="IPR036612">
    <property type="entry name" value="KH_dom_type_1_sf"/>
</dbReference>
<evidence type="ECO:0000256" key="1">
    <source>
        <dbReference type="PROSITE-ProRule" id="PRU00117"/>
    </source>
</evidence>
<protein>
    <recommendedName>
        <fullName evidence="3">K Homology domain-containing protein</fullName>
    </recommendedName>
</protein>
<dbReference type="GO" id="GO:0045182">
    <property type="term" value="F:translation regulator activity"/>
    <property type="evidence" value="ECO:0007669"/>
    <property type="project" value="TreeGrafter"/>
</dbReference>